<sequence length="364" mass="44073">MNKNSMLQMFLYVWERDYRSFMQGVRSCFALLIVFFIFYFYRDYDLIFMGVAVLSLSQSAVRSQYWRFEFNLFLAFFISTVAILISYPYSKNFILICIFIFIITFLIYIFSYYKIDSLFSIWIYIIPMYTVFSLKNFNEALKFVFLNIAAFAICLLICTVILRPRLQKECLFEIKSILRELTFYIDAVEKYTFHKYDKSTKQLTKRRERIFSRIQSLRLMINEINFYRKKQKIYHKNYLFSIYIAAVLTERFIEATVAISLKIRTLNVPLEYEFVVRSIFNLMHKTNNDLIKFLTTRKQFTVQDLSFLYEKIYLDALVEFKKIEKFGEKYAFDKTFEEIYSSVYQLKDNISLLNSEFKFLCQKE</sequence>
<feature type="transmembrane region" description="Helical" evidence="1">
    <location>
        <begin position="140"/>
        <end position="162"/>
    </location>
</feature>
<dbReference type="EMBL" id="QOVW01000011">
    <property type="protein sequence ID" value="RDB37043.1"/>
    <property type="molecule type" value="Genomic_DNA"/>
</dbReference>
<evidence type="ECO:0000256" key="1">
    <source>
        <dbReference type="SAM" id="Phobius"/>
    </source>
</evidence>
<feature type="transmembrane region" description="Helical" evidence="1">
    <location>
        <begin position="93"/>
        <end position="110"/>
    </location>
</feature>
<comment type="caution">
    <text evidence="2">The sequence shown here is derived from an EMBL/GenBank/DDBJ whole genome shotgun (WGS) entry which is preliminary data.</text>
</comment>
<dbReference type="AlphaFoldDB" id="A0A369KZ83"/>
<feature type="transmembrane region" description="Helical" evidence="1">
    <location>
        <begin position="70"/>
        <end position="87"/>
    </location>
</feature>
<feature type="transmembrane region" description="Helical" evidence="1">
    <location>
        <begin position="21"/>
        <end position="40"/>
    </location>
</feature>
<accession>A0A369KZ83</accession>
<evidence type="ECO:0008006" key="4">
    <source>
        <dbReference type="Google" id="ProtNLM"/>
    </source>
</evidence>
<keyword evidence="3" id="KW-1185">Reference proteome</keyword>
<protein>
    <recommendedName>
        <fullName evidence="4">FUSC family protein</fullName>
    </recommendedName>
</protein>
<proteinExistence type="predicted"/>
<reference evidence="2" key="1">
    <citation type="submission" date="2018-04" db="EMBL/GenBank/DDBJ databases">
        <title>Draft genome sequence of the Candidatus Spirobacillus cienkowskii, a pathogen of freshwater Daphnia species, reconstructed from hemolymph metagenomic reads.</title>
        <authorList>
            <person name="Bresciani L."/>
            <person name="Lemos L.N."/>
            <person name="Wale N."/>
            <person name="Lin J.Y."/>
            <person name="Fernandes G.R."/>
            <person name="Duffy M.A."/>
            <person name="Rodrigues J.M."/>
        </authorList>
    </citation>
    <scope>NUCLEOTIDE SEQUENCE [LARGE SCALE GENOMIC DNA]</scope>
    <source>
        <strain evidence="2">Binning01</strain>
    </source>
</reference>
<dbReference type="RefSeq" id="WP_338635149.1">
    <property type="nucleotide sequence ID" value="NZ_CP146516.1"/>
</dbReference>
<keyword evidence="1" id="KW-0812">Transmembrane</keyword>
<keyword evidence="1" id="KW-0472">Membrane</keyword>
<evidence type="ECO:0000313" key="2">
    <source>
        <dbReference type="EMBL" id="RDB37043.1"/>
    </source>
</evidence>
<keyword evidence="1" id="KW-1133">Transmembrane helix</keyword>
<organism evidence="2 3">
    <name type="scientific">Spirobacillus cienkowskii</name>
    <dbReference type="NCBI Taxonomy" id="495820"/>
    <lineage>
        <taxon>Bacteria</taxon>
        <taxon>Pseudomonadati</taxon>
        <taxon>Bdellovibrionota</taxon>
        <taxon>Oligoflexia</taxon>
        <taxon>Silvanigrellales</taxon>
        <taxon>Spirobacillus</taxon>
    </lineage>
</organism>
<gene>
    <name evidence="2" type="ORF">DCC88_01980</name>
</gene>
<evidence type="ECO:0000313" key="3">
    <source>
        <dbReference type="Proteomes" id="UP000253934"/>
    </source>
</evidence>
<feature type="transmembrane region" description="Helical" evidence="1">
    <location>
        <begin position="117"/>
        <end position="134"/>
    </location>
</feature>
<dbReference type="Proteomes" id="UP000253934">
    <property type="component" value="Unassembled WGS sequence"/>
</dbReference>
<name>A0A369KZ83_9BACT</name>